<feature type="compositionally biased region" description="Gly residues" evidence="7">
    <location>
        <begin position="126"/>
        <end position="139"/>
    </location>
</feature>
<feature type="region of interest" description="Disordered" evidence="7">
    <location>
        <begin position="1"/>
        <end position="446"/>
    </location>
</feature>
<feature type="compositionally biased region" description="Low complexity" evidence="7">
    <location>
        <begin position="362"/>
        <end position="374"/>
    </location>
</feature>
<feature type="compositionally biased region" description="Acidic residues" evidence="7">
    <location>
        <begin position="275"/>
        <end position="295"/>
    </location>
</feature>
<feature type="compositionally biased region" description="Polar residues" evidence="7">
    <location>
        <begin position="381"/>
        <end position="395"/>
    </location>
</feature>
<sequence length="545" mass="57721">MSDLAFLDDDENAELYDYEELAQDYEDEDGDGGEADEDEIEEQQQQQQQQQPQQQQQARHRHKRPRIDDDDDDDEDGGGGQGDEDEDEDDDFSAAVRPPSRPGRAARAASSSGSGAATAAATPSAGRGGRGGRGRGAGRGSSASPATPARGRGRGRGRWGPRTPGANNASSTAASSAAGSAAGSAAPSAPATPAGAQPASSSRRGPGRPRKPAVNDDGSDAEDADASTPVRTSRPTAPSAIVMVDSPGSGGELQQPQVPSRRRAAAPSRIRDIPTDEEDDDFLDDRDDDESESDDEYRSRNESDSELARRPGRPPAGRGEAGSPFGGDSGSLTPGSAGQRVQAGSGRKRGRPPWKNLLQRTPGANSPAGASPAPFTMPATGGSSNAASTPGTGAYSTRGPGRPPRSASSGPTPMQFDSPADGEAAAVTRPSLNPRSFRKEREAQRKRLFSKEMRVMMYGFGDSVDPQPESADLLEDVVLEYIGDLCKKASVLASSRGQLQTEDFINIIRRDPKKYGRVRELLVMHEEIKRARRAVDEKEYERENQ</sequence>
<feature type="compositionally biased region" description="Basic and acidic residues" evidence="7">
    <location>
        <begin position="437"/>
        <end position="446"/>
    </location>
</feature>
<dbReference type="OrthoDB" id="10266074at2759"/>
<dbReference type="GO" id="GO:0046982">
    <property type="term" value="F:protein heterodimerization activity"/>
    <property type="evidence" value="ECO:0007669"/>
    <property type="project" value="InterPro"/>
</dbReference>
<dbReference type="STRING" id="595528.A0A0D2WQS4"/>
<dbReference type="AlphaFoldDB" id="A0A0D2WQS4"/>
<comment type="subcellular location">
    <subcellularLocation>
        <location evidence="1">Nucleus</location>
    </subcellularLocation>
</comment>
<dbReference type="GO" id="GO:0006366">
    <property type="term" value="P:transcription by RNA polymerase II"/>
    <property type="evidence" value="ECO:0007669"/>
    <property type="project" value="InterPro"/>
</dbReference>
<organism evidence="8 9">
    <name type="scientific">Capsaspora owczarzaki (strain ATCC 30864)</name>
    <dbReference type="NCBI Taxonomy" id="595528"/>
    <lineage>
        <taxon>Eukaryota</taxon>
        <taxon>Filasterea</taxon>
        <taxon>Capsaspora</taxon>
    </lineage>
</organism>
<evidence type="ECO:0000256" key="2">
    <source>
        <dbReference type="ARBA" id="ARBA00023015"/>
    </source>
</evidence>
<accession>A0A0D2WQS4</accession>
<feature type="compositionally biased region" description="Acidic residues" evidence="7">
    <location>
        <begin position="1"/>
        <end position="42"/>
    </location>
</feature>
<dbReference type="Proteomes" id="UP000008743">
    <property type="component" value="Unassembled WGS sequence"/>
</dbReference>
<evidence type="ECO:0000256" key="7">
    <source>
        <dbReference type="SAM" id="MobiDB-lite"/>
    </source>
</evidence>
<evidence type="ECO:0000256" key="4">
    <source>
        <dbReference type="ARBA" id="ARBA00023242"/>
    </source>
</evidence>
<proteinExistence type="inferred from homology"/>
<gene>
    <name evidence="8" type="ORF">CAOG_004186</name>
</gene>
<evidence type="ECO:0000256" key="3">
    <source>
        <dbReference type="ARBA" id="ARBA00023163"/>
    </source>
</evidence>
<keyword evidence="9" id="KW-1185">Reference proteome</keyword>
<evidence type="ECO:0000256" key="1">
    <source>
        <dbReference type="ARBA" id="ARBA00004123"/>
    </source>
</evidence>
<reference evidence="9" key="1">
    <citation type="submission" date="2011-02" db="EMBL/GenBank/DDBJ databases">
        <title>The Genome Sequence of Capsaspora owczarzaki ATCC 30864.</title>
        <authorList>
            <person name="Russ C."/>
            <person name="Cuomo C."/>
            <person name="Burger G."/>
            <person name="Gray M.W."/>
            <person name="Holland P.W.H."/>
            <person name="King N."/>
            <person name="Lang F.B.F."/>
            <person name="Roger A.J."/>
            <person name="Ruiz-Trillo I."/>
            <person name="Young S.K."/>
            <person name="Zeng Q."/>
            <person name="Gargeya S."/>
            <person name="Alvarado L."/>
            <person name="Berlin A."/>
            <person name="Chapman S.B."/>
            <person name="Chen Z."/>
            <person name="Freedman E."/>
            <person name="Gellesch M."/>
            <person name="Goldberg J."/>
            <person name="Griggs A."/>
            <person name="Gujja S."/>
            <person name="Heilman E."/>
            <person name="Heiman D."/>
            <person name="Howarth C."/>
            <person name="Mehta T."/>
            <person name="Neiman D."/>
            <person name="Pearson M."/>
            <person name="Roberts A."/>
            <person name="Saif S."/>
            <person name="Shea T."/>
            <person name="Shenoy N."/>
            <person name="Sisk P."/>
            <person name="Stolte C."/>
            <person name="Sykes S."/>
            <person name="White J."/>
            <person name="Yandava C."/>
            <person name="Haas B."/>
            <person name="Nusbaum C."/>
            <person name="Birren B."/>
        </authorList>
    </citation>
    <scope>NUCLEOTIDE SEQUENCE</scope>
    <source>
        <strain evidence="9">ATCC 30864</strain>
    </source>
</reference>
<dbReference type="Gene3D" id="1.10.20.10">
    <property type="entry name" value="Histone, subunit A"/>
    <property type="match status" value="1"/>
</dbReference>
<evidence type="ECO:0000313" key="8">
    <source>
        <dbReference type="EMBL" id="KJE93393.1"/>
    </source>
</evidence>
<dbReference type="GO" id="GO:0005634">
    <property type="term" value="C:nucleus"/>
    <property type="evidence" value="ECO:0007669"/>
    <property type="project" value="UniProtKB-SubCell"/>
</dbReference>
<dbReference type="SUPFAM" id="SSF47113">
    <property type="entry name" value="Histone-fold"/>
    <property type="match status" value="1"/>
</dbReference>
<dbReference type="PANTHER" id="PTHR11380">
    <property type="entry name" value="TRANSCRIPTION INITIATION FACTOR TFIID/SUPT3-RELATED"/>
    <property type="match status" value="1"/>
</dbReference>
<evidence type="ECO:0000313" key="9">
    <source>
        <dbReference type="Proteomes" id="UP000008743"/>
    </source>
</evidence>
<dbReference type="InParanoid" id="A0A0D2WQS4"/>
<keyword evidence="4" id="KW-0539">Nucleus</keyword>
<feature type="compositionally biased region" description="Acidic residues" evidence="7">
    <location>
        <begin position="68"/>
        <end position="92"/>
    </location>
</feature>
<dbReference type="eggNOG" id="KOG3901">
    <property type="taxonomic scope" value="Eukaryota"/>
</dbReference>
<evidence type="ECO:0000256" key="6">
    <source>
        <dbReference type="ARBA" id="ARBA00040136"/>
    </source>
</evidence>
<feature type="compositionally biased region" description="Low complexity" evidence="7">
    <location>
        <begin position="93"/>
        <end position="125"/>
    </location>
</feature>
<dbReference type="Pfam" id="PF02269">
    <property type="entry name" value="TFIID-18kDa"/>
    <property type="match status" value="1"/>
</dbReference>
<feature type="compositionally biased region" description="Low complexity" evidence="7">
    <location>
        <begin position="140"/>
        <end position="150"/>
    </location>
</feature>
<dbReference type="CDD" id="cd07978">
    <property type="entry name" value="HFD_TAF13"/>
    <property type="match status" value="1"/>
</dbReference>
<comment type="similarity">
    <text evidence="5">Belongs to the TAF13 family.</text>
</comment>
<feature type="compositionally biased region" description="Low complexity" evidence="7">
    <location>
        <begin position="396"/>
        <end position="413"/>
    </location>
</feature>
<feature type="compositionally biased region" description="Low complexity" evidence="7">
    <location>
        <begin position="43"/>
        <end position="57"/>
    </location>
</feature>
<dbReference type="InterPro" id="IPR009072">
    <property type="entry name" value="Histone-fold"/>
</dbReference>
<protein>
    <recommendedName>
        <fullName evidence="6">Transcription initiation factor TFIID subunit 13</fullName>
    </recommendedName>
</protein>
<feature type="compositionally biased region" description="Basic and acidic residues" evidence="7">
    <location>
        <begin position="296"/>
        <end position="309"/>
    </location>
</feature>
<name>A0A0D2WQS4_CAPO3</name>
<dbReference type="PANTHER" id="PTHR11380:SF5">
    <property type="entry name" value="TRANSCRIPTION INITIATION FACTOR TFIID SUBUNIT 13"/>
    <property type="match status" value="1"/>
</dbReference>
<keyword evidence="2" id="KW-0805">Transcription regulation</keyword>
<evidence type="ECO:0000256" key="5">
    <source>
        <dbReference type="ARBA" id="ARBA00038392"/>
    </source>
</evidence>
<dbReference type="InterPro" id="IPR003195">
    <property type="entry name" value="TFIID_TAF13"/>
</dbReference>
<dbReference type="OMA" id="HAAPRNS"/>
<feature type="compositionally biased region" description="Low complexity" evidence="7">
    <location>
        <begin position="160"/>
        <end position="204"/>
    </location>
</feature>
<dbReference type="EMBL" id="KE346365">
    <property type="protein sequence ID" value="KJE93393.1"/>
    <property type="molecule type" value="Genomic_DNA"/>
</dbReference>
<dbReference type="RefSeq" id="XP_004348011.1">
    <property type="nucleotide sequence ID" value="XM_004347961.2"/>
</dbReference>
<keyword evidence="3" id="KW-0804">Transcription</keyword>